<keyword evidence="1" id="KW-1133">Transmembrane helix</keyword>
<keyword evidence="3" id="KW-1185">Reference proteome</keyword>
<evidence type="ECO:0000313" key="2">
    <source>
        <dbReference type="EMBL" id="EQC30869.1"/>
    </source>
</evidence>
<proteinExistence type="predicted"/>
<dbReference type="InParanoid" id="T0PZ73"/>
<dbReference type="AlphaFoldDB" id="T0PZ73"/>
<name>T0PZ73_SAPDV</name>
<dbReference type="EMBL" id="JH767172">
    <property type="protein sequence ID" value="EQC30869.1"/>
    <property type="molecule type" value="Genomic_DNA"/>
</dbReference>
<dbReference type="VEuPathDB" id="FungiDB:SDRG_11350"/>
<keyword evidence="1" id="KW-0472">Membrane</keyword>
<feature type="transmembrane region" description="Helical" evidence="1">
    <location>
        <begin position="64"/>
        <end position="86"/>
    </location>
</feature>
<reference evidence="2 3" key="1">
    <citation type="submission" date="2012-04" db="EMBL/GenBank/DDBJ databases">
        <title>The Genome Sequence of Saprolegnia declina VS20.</title>
        <authorList>
            <consortium name="The Broad Institute Genome Sequencing Platform"/>
            <person name="Russ C."/>
            <person name="Nusbaum C."/>
            <person name="Tyler B."/>
            <person name="van West P."/>
            <person name="Dieguez-Uribeondo J."/>
            <person name="de Bruijn I."/>
            <person name="Tripathy S."/>
            <person name="Jiang R."/>
            <person name="Young S.K."/>
            <person name="Zeng Q."/>
            <person name="Gargeya S."/>
            <person name="Fitzgerald M."/>
            <person name="Haas B."/>
            <person name="Abouelleil A."/>
            <person name="Alvarado L."/>
            <person name="Arachchi H.M."/>
            <person name="Berlin A."/>
            <person name="Chapman S.B."/>
            <person name="Goldberg J."/>
            <person name="Griggs A."/>
            <person name="Gujja S."/>
            <person name="Hansen M."/>
            <person name="Howarth C."/>
            <person name="Imamovic A."/>
            <person name="Larimer J."/>
            <person name="McCowen C."/>
            <person name="Montmayeur A."/>
            <person name="Murphy C."/>
            <person name="Neiman D."/>
            <person name="Pearson M."/>
            <person name="Priest M."/>
            <person name="Roberts A."/>
            <person name="Saif S."/>
            <person name="Shea T."/>
            <person name="Sisk P."/>
            <person name="Sykes S."/>
            <person name="Wortman J."/>
            <person name="Nusbaum C."/>
            <person name="Birren B."/>
        </authorList>
    </citation>
    <scope>NUCLEOTIDE SEQUENCE [LARGE SCALE GENOMIC DNA]</scope>
    <source>
        <strain evidence="2 3">VS20</strain>
    </source>
</reference>
<keyword evidence="1" id="KW-0812">Transmembrane</keyword>
<dbReference type="GeneID" id="19952077"/>
<sequence length="109" mass="12103">MAAPQLYHGVYCMATAKCIASKTKYPTDGDDALCYASWPLTYMNPAYDTCFGDTLLSMTRTYEVATAVTSSVLVFFLTLLLARVWVVRRAAKLCDMKRDAVFTSPVEHA</sequence>
<accession>T0PZ73</accession>
<organism evidence="2 3">
    <name type="scientific">Saprolegnia diclina (strain VS20)</name>
    <dbReference type="NCBI Taxonomy" id="1156394"/>
    <lineage>
        <taxon>Eukaryota</taxon>
        <taxon>Sar</taxon>
        <taxon>Stramenopiles</taxon>
        <taxon>Oomycota</taxon>
        <taxon>Saprolegniomycetes</taxon>
        <taxon>Saprolegniales</taxon>
        <taxon>Saprolegniaceae</taxon>
        <taxon>Saprolegnia</taxon>
    </lineage>
</organism>
<evidence type="ECO:0000256" key="1">
    <source>
        <dbReference type="SAM" id="Phobius"/>
    </source>
</evidence>
<protein>
    <submittedName>
        <fullName evidence="2">Uncharacterized protein</fullName>
    </submittedName>
</protein>
<evidence type="ECO:0000313" key="3">
    <source>
        <dbReference type="Proteomes" id="UP000030762"/>
    </source>
</evidence>
<dbReference type="Proteomes" id="UP000030762">
    <property type="component" value="Unassembled WGS sequence"/>
</dbReference>
<gene>
    <name evidence="2" type="ORF">SDRG_11350</name>
</gene>
<dbReference type="RefSeq" id="XP_008615607.1">
    <property type="nucleotide sequence ID" value="XM_008617385.1"/>
</dbReference>